<sequence length="131" mass="14348">MLVHPCFIVLAVAAATWAAPTGYGAAHIGRAVEVARDEVDAREPGPPFTASWKREADIDVKREADPGPPYVVSWREADTESSRKREAEAAPPYVVSWREEENVDAAASPPFEASWKRGGEEARGPPHQVTW</sequence>
<feature type="compositionally biased region" description="Basic and acidic residues" evidence="1">
    <location>
        <begin position="75"/>
        <end position="88"/>
    </location>
</feature>
<evidence type="ECO:0000313" key="4">
    <source>
        <dbReference type="Proteomes" id="UP001465976"/>
    </source>
</evidence>
<feature type="signal peptide" evidence="2">
    <location>
        <begin position="1"/>
        <end position="18"/>
    </location>
</feature>
<feature type="compositionally biased region" description="Basic and acidic residues" evidence="1">
    <location>
        <begin position="114"/>
        <end position="124"/>
    </location>
</feature>
<reference evidence="3 4" key="1">
    <citation type="submission" date="2024-02" db="EMBL/GenBank/DDBJ databases">
        <title>A draft genome for the cacao thread blight pathogen Marasmius crinis-equi.</title>
        <authorList>
            <person name="Cohen S.P."/>
            <person name="Baruah I.K."/>
            <person name="Amoako-Attah I."/>
            <person name="Bukari Y."/>
            <person name="Meinhardt L.W."/>
            <person name="Bailey B.A."/>
        </authorList>
    </citation>
    <scope>NUCLEOTIDE SEQUENCE [LARGE SCALE GENOMIC DNA]</scope>
    <source>
        <strain evidence="3 4">GH-76</strain>
    </source>
</reference>
<gene>
    <name evidence="3" type="ORF">V5O48_015891</name>
</gene>
<comment type="caution">
    <text evidence="3">The sequence shown here is derived from an EMBL/GenBank/DDBJ whole genome shotgun (WGS) entry which is preliminary data.</text>
</comment>
<keyword evidence="2" id="KW-0732">Signal</keyword>
<accession>A0ABR3ETE0</accession>
<dbReference type="EMBL" id="JBAHYK010002001">
    <property type="protein sequence ID" value="KAL0566130.1"/>
    <property type="molecule type" value="Genomic_DNA"/>
</dbReference>
<organism evidence="3 4">
    <name type="scientific">Marasmius crinis-equi</name>
    <dbReference type="NCBI Taxonomy" id="585013"/>
    <lineage>
        <taxon>Eukaryota</taxon>
        <taxon>Fungi</taxon>
        <taxon>Dikarya</taxon>
        <taxon>Basidiomycota</taxon>
        <taxon>Agaricomycotina</taxon>
        <taxon>Agaricomycetes</taxon>
        <taxon>Agaricomycetidae</taxon>
        <taxon>Agaricales</taxon>
        <taxon>Marasmiineae</taxon>
        <taxon>Marasmiaceae</taxon>
        <taxon>Marasmius</taxon>
    </lineage>
</organism>
<evidence type="ECO:0000256" key="1">
    <source>
        <dbReference type="SAM" id="MobiDB-lite"/>
    </source>
</evidence>
<dbReference type="Proteomes" id="UP001465976">
    <property type="component" value="Unassembled WGS sequence"/>
</dbReference>
<name>A0ABR3ETE0_9AGAR</name>
<feature type="region of interest" description="Disordered" evidence="1">
    <location>
        <begin position="37"/>
        <end position="131"/>
    </location>
</feature>
<keyword evidence="4" id="KW-1185">Reference proteome</keyword>
<protein>
    <submittedName>
        <fullName evidence="3">Uncharacterized protein</fullName>
    </submittedName>
</protein>
<feature type="chain" id="PRO_5045363730" evidence="2">
    <location>
        <begin position="19"/>
        <end position="131"/>
    </location>
</feature>
<evidence type="ECO:0000313" key="3">
    <source>
        <dbReference type="EMBL" id="KAL0566130.1"/>
    </source>
</evidence>
<evidence type="ECO:0000256" key="2">
    <source>
        <dbReference type="SAM" id="SignalP"/>
    </source>
</evidence>
<proteinExistence type="predicted"/>
<feature type="compositionally biased region" description="Basic and acidic residues" evidence="1">
    <location>
        <begin position="52"/>
        <end position="65"/>
    </location>
</feature>